<dbReference type="InterPro" id="IPR001444">
    <property type="entry name" value="Flag_bb_rod_N"/>
</dbReference>
<dbReference type="NCBIfam" id="TIGR03506">
    <property type="entry name" value="FlgEFG_subfam"/>
    <property type="match status" value="1"/>
</dbReference>
<feature type="domain" description="Flagellar basal body rod protein N-terminal" evidence="3">
    <location>
        <begin position="8"/>
        <end position="35"/>
    </location>
</feature>
<dbReference type="PANTHER" id="PTHR30435">
    <property type="entry name" value="FLAGELLAR PROTEIN"/>
    <property type="match status" value="1"/>
</dbReference>
<dbReference type="InterPro" id="IPR020013">
    <property type="entry name" value="Flagellar_FlgE/F/G"/>
</dbReference>
<proteinExistence type="inferred from homology"/>
<evidence type="ECO:0000256" key="2">
    <source>
        <dbReference type="RuleBase" id="RU362116"/>
    </source>
</evidence>
<dbReference type="PROSITE" id="PS00588">
    <property type="entry name" value="FLAGELLA_BB_ROD"/>
    <property type="match status" value="1"/>
</dbReference>
<dbReference type="InterPro" id="IPR010930">
    <property type="entry name" value="Flg_bb/hook_C_dom"/>
</dbReference>
<reference evidence="6 7" key="1">
    <citation type="submission" date="2023-07" db="EMBL/GenBank/DDBJ databases">
        <title>Genomic Encyclopedia of Type Strains, Phase IV (KMG-IV): sequencing the most valuable type-strain genomes for metagenomic binning, comparative biology and taxonomic classification.</title>
        <authorList>
            <person name="Goeker M."/>
        </authorList>
    </citation>
    <scope>NUCLEOTIDE SEQUENCE [LARGE SCALE GENOMIC DNA]</scope>
    <source>
        <strain evidence="6 7">DSM 1400</strain>
    </source>
</reference>
<evidence type="ECO:0000313" key="6">
    <source>
        <dbReference type="EMBL" id="MDQ0479278.1"/>
    </source>
</evidence>
<evidence type="ECO:0000313" key="7">
    <source>
        <dbReference type="Proteomes" id="UP001224418"/>
    </source>
</evidence>
<dbReference type="PANTHER" id="PTHR30435:SF19">
    <property type="entry name" value="FLAGELLAR BASAL-BODY ROD PROTEIN FLGG"/>
    <property type="match status" value="1"/>
</dbReference>
<feature type="domain" description="Flagellar basal-body/hook protein C-terminal" evidence="4">
    <location>
        <begin position="219"/>
        <end position="263"/>
    </location>
</feature>
<name>A0ABU0JQD2_HATLI</name>
<protein>
    <submittedName>
        <fullName evidence="6">Flagellar basal-body rod protein FlgG</fullName>
    </submittedName>
</protein>
<sequence length="266" mass="29254">MYRLTWTSKGAMMAQQEKLDSISNNMANVNTTGYKKVTVGFSDLLNESLVRRGYPLIDEKNGRLQHSTGVKPNKWIRENVQGSLKETGITTDLALDGDGYFQIEIPEGNRSYKAFTRDGSFKIDVKGDLVDGNGNYVAIMKNGNKVRLSDLGVRVSSDNISISTDGDINIKNGNNIIDAGKIQVKKFVGNNALESKGNSVYVPKQGATELPADDYSIHSGYVELSNVDLGDEMTDLIITQRAFQLSANALKTSDEMWGMVNNLRGR</sequence>
<comment type="similarity">
    <text evidence="1 2">Belongs to the flagella basal body rod proteins family.</text>
</comment>
<keyword evidence="6" id="KW-0282">Flagellum</keyword>
<evidence type="ECO:0000259" key="4">
    <source>
        <dbReference type="Pfam" id="PF06429"/>
    </source>
</evidence>
<organism evidence="6 7">
    <name type="scientific">Hathewaya limosa</name>
    <name type="common">Clostridium limosum</name>
    <dbReference type="NCBI Taxonomy" id="1536"/>
    <lineage>
        <taxon>Bacteria</taxon>
        <taxon>Bacillati</taxon>
        <taxon>Bacillota</taxon>
        <taxon>Clostridia</taxon>
        <taxon>Eubacteriales</taxon>
        <taxon>Clostridiaceae</taxon>
        <taxon>Hathewaya</taxon>
    </lineage>
</organism>
<dbReference type="SUPFAM" id="SSF117143">
    <property type="entry name" value="Flagellar hook protein flgE"/>
    <property type="match status" value="1"/>
</dbReference>
<dbReference type="RefSeq" id="WP_307355367.1">
    <property type="nucleotide sequence ID" value="NZ_BAAACJ010000012.1"/>
</dbReference>
<dbReference type="EMBL" id="JAUSWN010000006">
    <property type="protein sequence ID" value="MDQ0479278.1"/>
    <property type="molecule type" value="Genomic_DNA"/>
</dbReference>
<keyword evidence="2" id="KW-0975">Bacterial flagellum</keyword>
<dbReference type="InterPro" id="IPR019776">
    <property type="entry name" value="Flagellar_basal_body_rod_CS"/>
</dbReference>
<keyword evidence="7" id="KW-1185">Reference proteome</keyword>
<dbReference type="InterPro" id="IPR037925">
    <property type="entry name" value="FlgE/F/G-like"/>
</dbReference>
<dbReference type="Proteomes" id="UP001224418">
    <property type="component" value="Unassembled WGS sequence"/>
</dbReference>
<dbReference type="Pfam" id="PF06429">
    <property type="entry name" value="Flg_bbr_C"/>
    <property type="match status" value="1"/>
</dbReference>
<comment type="subcellular location">
    <subcellularLocation>
        <location evidence="2">Bacterial flagellum basal body</location>
    </subcellularLocation>
</comment>
<dbReference type="Pfam" id="PF00460">
    <property type="entry name" value="Flg_bb_rod"/>
    <property type="match status" value="1"/>
</dbReference>
<gene>
    <name evidence="6" type="ORF">QOZ93_001018</name>
</gene>
<accession>A0ABU0JQD2</accession>
<comment type="caution">
    <text evidence="6">The sequence shown here is derived from an EMBL/GenBank/DDBJ whole genome shotgun (WGS) entry which is preliminary data.</text>
</comment>
<evidence type="ECO:0000259" key="5">
    <source>
        <dbReference type="Pfam" id="PF22692"/>
    </source>
</evidence>
<dbReference type="InterPro" id="IPR053967">
    <property type="entry name" value="LlgE_F_G-like_D1"/>
</dbReference>
<dbReference type="Pfam" id="PF22692">
    <property type="entry name" value="LlgE_F_G_D1"/>
    <property type="match status" value="1"/>
</dbReference>
<evidence type="ECO:0000259" key="3">
    <source>
        <dbReference type="Pfam" id="PF00460"/>
    </source>
</evidence>
<keyword evidence="6" id="KW-0966">Cell projection</keyword>
<feature type="domain" description="Flagellar hook protein FlgE/F/G-like D1" evidence="5">
    <location>
        <begin position="94"/>
        <end position="169"/>
    </location>
</feature>
<keyword evidence="6" id="KW-0969">Cilium</keyword>
<evidence type="ECO:0000256" key="1">
    <source>
        <dbReference type="ARBA" id="ARBA00009677"/>
    </source>
</evidence>